<dbReference type="eggNOG" id="COG4461">
    <property type="taxonomic scope" value="Bacteria"/>
</dbReference>
<dbReference type="CDD" id="cd09632">
    <property type="entry name" value="PliI_like"/>
    <property type="match status" value="1"/>
</dbReference>
<name>V6SWJ7_9FLAO</name>
<evidence type="ECO:0008006" key="3">
    <source>
        <dbReference type="Google" id="ProtNLM"/>
    </source>
</evidence>
<organism evidence="1 2">
    <name type="scientific">Flavobacterium limnosediminis JC2902</name>
    <dbReference type="NCBI Taxonomy" id="1341181"/>
    <lineage>
        <taxon>Bacteria</taxon>
        <taxon>Pseudomonadati</taxon>
        <taxon>Bacteroidota</taxon>
        <taxon>Flavobacteriia</taxon>
        <taxon>Flavobacteriales</taxon>
        <taxon>Flavobacteriaceae</taxon>
        <taxon>Flavobacterium</taxon>
    </lineage>
</organism>
<dbReference type="InterPro" id="IPR038643">
    <property type="entry name" value="PliI_sf"/>
</dbReference>
<keyword evidence="2" id="KW-1185">Reference proteome</keyword>
<dbReference type="InterPro" id="IPR031948">
    <property type="entry name" value="PliI"/>
</dbReference>
<sequence>MNILKNITFITLGFITLASCKHNLKTNEKAHETIEKTAQSDDSPVLMGDYVSEGYTKRNEGYDWVAVSVEQKSDSTIHISVRSRADKKKPTCTFDTDAIRINDSLFKSTIDGKSILFAFKNNTINIATENNDDNTILNYYCSGGGSLANTYKKTNDPLDEKQIDPRVFYKTLTFQNIGFDISSTGRGSLQQLTIQPYGLKTDNKKIRMVVDGTVTNAEISDLDSDGFPEILIYTTSAGSGSYGNVIGYSVNNGKSLSQIYFPTISDNPKANKGYMGHDEFSIAEKKLIQRFKTYNEEDPNSNPTGNIRTIHYKLEKGEASKKFVADKIIESSAK</sequence>
<accession>V6SWJ7</accession>
<proteinExistence type="predicted"/>
<gene>
    <name evidence="1" type="ORF">FLJC2902T_13770</name>
</gene>
<dbReference type="PROSITE" id="PS51257">
    <property type="entry name" value="PROKAR_LIPOPROTEIN"/>
    <property type="match status" value="1"/>
</dbReference>
<reference evidence="1 2" key="1">
    <citation type="submission" date="2013-08" db="EMBL/GenBank/DDBJ databases">
        <title>Flavobacterium limnosediminis JC2902 genome sequencing.</title>
        <authorList>
            <person name="Lee K."/>
            <person name="Yi H."/>
            <person name="Park S."/>
            <person name="Chun J."/>
        </authorList>
    </citation>
    <scope>NUCLEOTIDE SEQUENCE [LARGE SCALE GENOMIC DNA]</scope>
    <source>
        <strain evidence="1 2">JC2902</strain>
    </source>
</reference>
<comment type="caution">
    <text evidence="1">The sequence shown here is derived from an EMBL/GenBank/DDBJ whole genome shotgun (WGS) entry which is preliminary data.</text>
</comment>
<dbReference type="STRING" id="1341181.FLJC2902T_13770"/>
<dbReference type="EMBL" id="AVGG01000005">
    <property type="protein sequence ID" value="ESU28780.1"/>
    <property type="molecule type" value="Genomic_DNA"/>
</dbReference>
<protein>
    <recommendedName>
        <fullName evidence="3">PliI/PliC-like inhibitor of I-type lysozyme</fullName>
    </recommendedName>
</protein>
<dbReference type="Gene3D" id="2.40.128.460">
    <property type="entry name" value="Periplasmic lysozyme inhibitor of I-type lysozyme"/>
    <property type="match status" value="1"/>
</dbReference>
<evidence type="ECO:0000313" key="1">
    <source>
        <dbReference type="EMBL" id="ESU28780.1"/>
    </source>
</evidence>
<dbReference type="OrthoDB" id="946181at2"/>
<dbReference type="RefSeq" id="WP_023579016.1">
    <property type="nucleotide sequence ID" value="NZ_AVGG01000005.1"/>
</dbReference>
<evidence type="ECO:0000313" key="2">
    <source>
        <dbReference type="Proteomes" id="UP000018004"/>
    </source>
</evidence>
<dbReference type="AlphaFoldDB" id="V6SWJ7"/>
<dbReference type="PATRIC" id="fig|1341181.4.peg.1356"/>
<dbReference type="Proteomes" id="UP000018004">
    <property type="component" value="Unassembled WGS sequence"/>
</dbReference>